<organism evidence="2 3">
    <name type="scientific">Nocardia neocaledoniensis</name>
    <dbReference type="NCBI Taxonomy" id="236511"/>
    <lineage>
        <taxon>Bacteria</taxon>
        <taxon>Bacillati</taxon>
        <taxon>Actinomycetota</taxon>
        <taxon>Actinomycetes</taxon>
        <taxon>Mycobacteriales</taxon>
        <taxon>Nocardiaceae</taxon>
        <taxon>Nocardia</taxon>
    </lineage>
</organism>
<evidence type="ECO:0000313" key="3">
    <source>
        <dbReference type="Proteomes" id="UP000246410"/>
    </source>
</evidence>
<name>A0A317NJ41_9NOCA</name>
<comment type="caution">
    <text evidence="2">The sequence shown here is derived from an EMBL/GenBank/DDBJ whole genome shotgun (WGS) entry which is preliminary data.</text>
</comment>
<dbReference type="AlphaFoldDB" id="A0A317NJ41"/>
<dbReference type="InterPro" id="IPR046366">
    <property type="entry name" value="MPAB"/>
</dbReference>
<dbReference type="EMBL" id="QGTL01000005">
    <property type="protein sequence ID" value="PWV74952.1"/>
    <property type="molecule type" value="Genomic_DNA"/>
</dbReference>
<dbReference type="RefSeq" id="WP_110038338.1">
    <property type="nucleotide sequence ID" value="NZ_QGTL01000005.1"/>
</dbReference>
<gene>
    <name evidence="2" type="ORF">DFR69_10518</name>
</gene>
<dbReference type="PANTHER" id="PTHR36124:SF1">
    <property type="entry name" value="ER-BOUND OXYGENASE MPAB_MPAB'_RUBBER OXYGENASE CATALYTIC DOMAIN-CONTAINING PROTEIN"/>
    <property type="match status" value="1"/>
</dbReference>
<sequence>MSTTPLMARRLVSGRAIAQRLAELDPVLDNEEATHLSLEVRYGDAIFAHAAYTVAFARQVAIPSIARIVYRTGNGDMMHDVRRRNDDTLLFFGEMMRHGHSSARGRAVIDRMEQIHSRFGITDDDKLYTLASLAFEGCRITDQLGLDVFTAVEREAHYQFWRGVGEYMGLTVPGTRAQFLAWTLNYETSYSYTEGGRALVDQLFTDWHTRWFPRRTRELADNILLTLFTADLRAVHRLPDPSPTVRRLVPPAAGMYLRLQATRPHRPHRSWSDHFGTRHPRPLDVPTLGHRPRNTKKAADR</sequence>
<dbReference type="GO" id="GO:0016491">
    <property type="term" value="F:oxidoreductase activity"/>
    <property type="evidence" value="ECO:0007669"/>
    <property type="project" value="InterPro"/>
</dbReference>
<evidence type="ECO:0000256" key="1">
    <source>
        <dbReference type="SAM" id="MobiDB-lite"/>
    </source>
</evidence>
<feature type="compositionally biased region" description="Basic residues" evidence="1">
    <location>
        <begin position="290"/>
        <end position="301"/>
    </location>
</feature>
<accession>A0A317NJ41</accession>
<feature type="region of interest" description="Disordered" evidence="1">
    <location>
        <begin position="263"/>
        <end position="301"/>
    </location>
</feature>
<dbReference type="Proteomes" id="UP000246410">
    <property type="component" value="Unassembled WGS sequence"/>
</dbReference>
<keyword evidence="3" id="KW-1185">Reference proteome</keyword>
<reference evidence="2 3" key="1">
    <citation type="submission" date="2018-05" db="EMBL/GenBank/DDBJ databases">
        <title>Genomic Encyclopedia of Type Strains, Phase IV (KMG-IV): sequencing the most valuable type-strain genomes for metagenomic binning, comparative biology and taxonomic classification.</title>
        <authorList>
            <person name="Goeker M."/>
        </authorList>
    </citation>
    <scope>NUCLEOTIDE SEQUENCE [LARGE SCALE GENOMIC DNA]</scope>
    <source>
        <strain evidence="2 3">DSM 44717</strain>
    </source>
</reference>
<dbReference type="PANTHER" id="PTHR36124">
    <property type="match status" value="1"/>
</dbReference>
<evidence type="ECO:0000313" key="2">
    <source>
        <dbReference type="EMBL" id="PWV74952.1"/>
    </source>
</evidence>
<protein>
    <submittedName>
        <fullName evidence="2">Uncharacterized protein DUF2236</fullName>
    </submittedName>
</protein>
<proteinExistence type="predicted"/>